<feature type="domain" description="F-box" evidence="1">
    <location>
        <begin position="1"/>
        <end position="48"/>
    </location>
</feature>
<evidence type="ECO:0000313" key="2">
    <source>
        <dbReference type="EMBL" id="KAF9442874.1"/>
    </source>
</evidence>
<dbReference type="PROSITE" id="PS50181">
    <property type="entry name" value="FBOX"/>
    <property type="match status" value="1"/>
</dbReference>
<dbReference type="OrthoDB" id="2751409at2759"/>
<dbReference type="InterPro" id="IPR001810">
    <property type="entry name" value="F-box_dom"/>
</dbReference>
<dbReference type="Proteomes" id="UP000807342">
    <property type="component" value="Unassembled WGS sequence"/>
</dbReference>
<keyword evidence="3" id="KW-1185">Reference proteome</keyword>
<evidence type="ECO:0000313" key="3">
    <source>
        <dbReference type="Proteomes" id="UP000807342"/>
    </source>
</evidence>
<dbReference type="EMBL" id="MU151554">
    <property type="protein sequence ID" value="KAF9442874.1"/>
    <property type="molecule type" value="Genomic_DNA"/>
</dbReference>
<accession>A0A9P5X3B9</accession>
<dbReference type="SUPFAM" id="SSF81383">
    <property type="entry name" value="F-box domain"/>
    <property type="match status" value="1"/>
</dbReference>
<sequence length="537" mass="61351">MLLDLPPEILTHILLSLPFTLVVICQGVNHHLLALISESIALQYYIHLGMSGLADNSCCNLPVSERLSRLLAKERRWEELDFDFDKIVKVPFGLNIHAKLSTGLFYGVSTNERFCSMRIPSVPDREVKWQEVYSERRIISSGVCVYEHDLQVLVTAQPRTLCTNAAEFPTIHEIQVHLNQLSTGEPHPDAQQATISFETHEEFENPYTEIVCTGDNLIFVLMDPDSRNKPGDQVYVYEWRTGQLKLRHSAPFHSYHYPLVLTADILLLSNQNTGELEYWRIPKNPSEPTPNQPFFILASPQLRSGNTFTYLRCRAEPNPGIRPCDVSKPFYTAPQHAIVVFCIGVQSTGFVGFMFFVHRSSLVGFLDKFSSSTSFTNRPRPVPYDEWGPPACRWINGERSWIEITFGQRFIVPPPERATGRKPLTLIDFNPIDVAKVLAAEKHRLQMGPEFHAMVVQAMDPLNDPDGCFENAVYSSLPYTIRISQEKYSFSALILDEESILGIKVRNYFPVHHRTVTFCQQEDEEERVKELHILHYG</sequence>
<dbReference type="InterPro" id="IPR036047">
    <property type="entry name" value="F-box-like_dom_sf"/>
</dbReference>
<comment type="caution">
    <text evidence="2">The sequence shown here is derived from an EMBL/GenBank/DDBJ whole genome shotgun (WGS) entry which is preliminary data.</text>
</comment>
<proteinExistence type="predicted"/>
<gene>
    <name evidence="2" type="ORF">P691DRAFT_680660</name>
</gene>
<name>A0A9P5X3B9_9AGAR</name>
<protein>
    <recommendedName>
        <fullName evidence="1">F-box domain-containing protein</fullName>
    </recommendedName>
</protein>
<reference evidence="2" key="1">
    <citation type="submission" date="2020-11" db="EMBL/GenBank/DDBJ databases">
        <authorList>
            <consortium name="DOE Joint Genome Institute"/>
            <person name="Ahrendt S."/>
            <person name="Riley R."/>
            <person name="Andreopoulos W."/>
            <person name="Labutti K."/>
            <person name="Pangilinan J."/>
            <person name="Ruiz-Duenas F.J."/>
            <person name="Barrasa J.M."/>
            <person name="Sanchez-Garcia M."/>
            <person name="Camarero S."/>
            <person name="Miyauchi S."/>
            <person name="Serrano A."/>
            <person name="Linde D."/>
            <person name="Babiker R."/>
            <person name="Drula E."/>
            <person name="Ayuso-Fernandez I."/>
            <person name="Pacheco R."/>
            <person name="Padilla G."/>
            <person name="Ferreira P."/>
            <person name="Barriuso J."/>
            <person name="Kellner H."/>
            <person name="Castanera R."/>
            <person name="Alfaro M."/>
            <person name="Ramirez L."/>
            <person name="Pisabarro A.G."/>
            <person name="Kuo A."/>
            <person name="Tritt A."/>
            <person name="Lipzen A."/>
            <person name="He G."/>
            <person name="Yan M."/>
            <person name="Ng V."/>
            <person name="Cullen D."/>
            <person name="Martin F."/>
            <person name="Rosso M.-N."/>
            <person name="Henrissat B."/>
            <person name="Hibbett D."/>
            <person name="Martinez A.T."/>
            <person name="Grigoriev I.V."/>
        </authorList>
    </citation>
    <scope>NUCLEOTIDE SEQUENCE</scope>
    <source>
        <strain evidence="2">MF-IS2</strain>
    </source>
</reference>
<evidence type="ECO:0000259" key="1">
    <source>
        <dbReference type="PROSITE" id="PS50181"/>
    </source>
</evidence>
<organism evidence="2 3">
    <name type="scientific">Macrolepiota fuliginosa MF-IS2</name>
    <dbReference type="NCBI Taxonomy" id="1400762"/>
    <lineage>
        <taxon>Eukaryota</taxon>
        <taxon>Fungi</taxon>
        <taxon>Dikarya</taxon>
        <taxon>Basidiomycota</taxon>
        <taxon>Agaricomycotina</taxon>
        <taxon>Agaricomycetes</taxon>
        <taxon>Agaricomycetidae</taxon>
        <taxon>Agaricales</taxon>
        <taxon>Agaricineae</taxon>
        <taxon>Agaricaceae</taxon>
        <taxon>Macrolepiota</taxon>
    </lineage>
</organism>
<dbReference type="AlphaFoldDB" id="A0A9P5X3B9"/>